<dbReference type="InterPro" id="IPR057049">
    <property type="entry name" value="PARP14_KH_8"/>
</dbReference>
<dbReference type="GO" id="GO:0010629">
    <property type="term" value="P:negative regulation of gene expression"/>
    <property type="evidence" value="ECO:0007669"/>
    <property type="project" value="TreeGrafter"/>
</dbReference>
<dbReference type="Pfam" id="PF23253">
    <property type="entry name" value="KH_PARP14_6"/>
    <property type="match status" value="1"/>
</dbReference>
<dbReference type="Ensembl" id="ENSSORT00005030737.1">
    <property type="protein sequence ID" value="ENSSORP00005029899.1"/>
    <property type="gene ID" value="ENSSORG00005014281.1"/>
</dbReference>
<dbReference type="PANTHER" id="PTHR14453:SF89">
    <property type="entry name" value="PROTEIN MONO-ADP-RIBOSYLTRANSFERASE PARP14"/>
    <property type="match status" value="1"/>
</dbReference>
<feature type="domain" description="Macro" evidence="11">
    <location>
        <begin position="778"/>
        <end position="965"/>
    </location>
</feature>
<comment type="subcellular location">
    <subcellularLocation>
        <location evidence="1">Nucleus</location>
    </subcellularLocation>
</comment>
<dbReference type="GO" id="GO:0005737">
    <property type="term" value="C:cytoplasm"/>
    <property type="evidence" value="ECO:0007669"/>
    <property type="project" value="TreeGrafter"/>
</dbReference>
<dbReference type="Pfam" id="PF23251">
    <property type="entry name" value="KH_PARP14_4"/>
    <property type="match status" value="1"/>
</dbReference>
<feature type="domain" description="WWE" evidence="9">
    <location>
        <begin position="1520"/>
        <end position="1595"/>
    </location>
</feature>
<proteinExistence type="inferred from homology"/>
<keyword evidence="4 7" id="KW-0520">NAD</keyword>
<dbReference type="Pfam" id="PF22005">
    <property type="entry name" value="WWE_1"/>
    <property type="match status" value="1"/>
</dbReference>
<gene>
    <name evidence="12" type="primary">parp14rs1</name>
</gene>
<dbReference type="Pfam" id="PF01661">
    <property type="entry name" value="Macro"/>
    <property type="match status" value="3"/>
</dbReference>
<dbReference type="InterPro" id="IPR057051">
    <property type="entry name" value="PARP14_RPM_1"/>
</dbReference>
<dbReference type="GO" id="GO:0070212">
    <property type="term" value="P:protein poly-ADP-ribosylation"/>
    <property type="evidence" value="ECO:0007669"/>
    <property type="project" value="TreeGrafter"/>
</dbReference>
<evidence type="ECO:0000256" key="1">
    <source>
        <dbReference type="ARBA" id="ARBA00004123"/>
    </source>
</evidence>
<organism evidence="12 13">
    <name type="scientific">Sphaeramia orbicularis</name>
    <name type="common">orbiculate cardinalfish</name>
    <dbReference type="NCBI Taxonomy" id="375764"/>
    <lineage>
        <taxon>Eukaryota</taxon>
        <taxon>Metazoa</taxon>
        <taxon>Chordata</taxon>
        <taxon>Craniata</taxon>
        <taxon>Vertebrata</taxon>
        <taxon>Euteleostomi</taxon>
        <taxon>Actinopterygii</taxon>
        <taxon>Neopterygii</taxon>
        <taxon>Teleostei</taxon>
        <taxon>Neoteleostei</taxon>
        <taxon>Acanthomorphata</taxon>
        <taxon>Gobiaria</taxon>
        <taxon>Kurtiformes</taxon>
        <taxon>Apogonoidei</taxon>
        <taxon>Apogonidae</taxon>
        <taxon>Apogoninae</taxon>
        <taxon>Sphaeramia</taxon>
    </lineage>
</organism>
<evidence type="ECO:0000313" key="13">
    <source>
        <dbReference type="Proteomes" id="UP000472271"/>
    </source>
</evidence>
<dbReference type="GO" id="GO:0003950">
    <property type="term" value="F:NAD+ poly-ADP-ribosyltransferase activity"/>
    <property type="evidence" value="ECO:0007669"/>
    <property type="project" value="UniProtKB-UniRule"/>
</dbReference>
<dbReference type="InterPro" id="IPR057044">
    <property type="entry name" value="PARP14_KH_1"/>
</dbReference>
<evidence type="ECO:0000256" key="7">
    <source>
        <dbReference type="RuleBase" id="RU362114"/>
    </source>
</evidence>
<feature type="domain" description="Macro" evidence="11">
    <location>
        <begin position="994"/>
        <end position="1179"/>
    </location>
</feature>
<dbReference type="PROSITE" id="PS51154">
    <property type="entry name" value="MACRO"/>
    <property type="match status" value="3"/>
</dbReference>
<keyword evidence="2 7" id="KW-0328">Glycosyltransferase</keyword>
<dbReference type="Pfam" id="PF00644">
    <property type="entry name" value="PARP"/>
    <property type="match status" value="1"/>
</dbReference>
<dbReference type="InterPro" id="IPR002589">
    <property type="entry name" value="Macro_dom"/>
</dbReference>
<evidence type="ECO:0000256" key="6">
    <source>
        <dbReference type="ARBA" id="ARBA00024347"/>
    </source>
</evidence>
<dbReference type="Pfam" id="PF23085">
    <property type="entry name" value="RRM_PARP14_3"/>
    <property type="match status" value="1"/>
</dbReference>
<dbReference type="InterPro" id="IPR012677">
    <property type="entry name" value="Nucleotide-bd_a/b_plait_sf"/>
</dbReference>
<accession>A0A673AKX2</accession>
<dbReference type="Pfam" id="PF23248">
    <property type="entry name" value="KH_PARP14_2"/>
    <property type="match status" value="1"/>
</dbReference>
<dbReference type="CDD" id="cd01439">
    <property type="entry name" value="TCCD_inducible_PARP_like"/>
    <property type="match status" value="1"/>
</dbReference>
<keyword evidence="3 7" id="KW-0808">Transferase</keyword>
<feature type="compositionally biased region" description="Polar residues" evidence="8">
    <location>
        <begin position="93"/>
        <end position="123"/>
    </location>
</feature>
<reference evidence="12" key="2">
    <citation type="submission" date="2025-08" db="UniProtKB">
        <authorList>
            <consortium name="Ensembl"/>
        </authorList>
    </citation>
    <scope>IDENTIFICATION</scope>
</reference>
<evidence type="ECO:0000256" key="2">
    <source>
        <dbReference type="ARBA" id="ARBA00022676"/>
    </source>
</evidence>
<dbReference type="SUPFAM" id="SSF52949">
    <property type="entry name" value="Macro domain-like"/>
    <property type="match status" value="3"/>
</dbReference>
<keyword evidence="5" id="KW-0539">Nucleus</keyword>
<dbReference type="InterPro" id="IPR057048">
    <property type="entry name" value="PARP14_KH_6"/>
</dbReference>
<dbReference type="InterPro" id="IPR057050">
    <property type="entry name" value="RRM_PARP14_2"/>
</dbReference>
<feature type="domain" description="PARP catalytic" evidence="10">
    <location>
        <begin position="1602"/>
        <end position="1797"/>
    </location>
</feature>
<dbReference type="FunFam" id="3.90.228.10:FF:000008">
    <property type="entry name" value="Poly [ADP-ribose] polymerase"/>
    <property type="match status" value="1"/>
</dbReference>
<sequence length="1797" mass="199195">MADAYPHALLVELEENNIPRLKTKLVKYFQSRKSNGGDCEVDYDTGSRTAVVRFHREDDRRNVLEKESHQINSDNRVLKITVRLPEDDKTEQETPCDNPNKNLDVSVKTHQNTDEQPSASELQTDVKGRHGMTEEEELCSTSSVLENIPEGLSQEYWEMWVENIMRNPSGSSNPDHITVQVIPDTSSAVITFQSAEENNDFLKRSPQNKKFKEKGLAVRPLEITKQFLVQDVRNFSGDMLQLYFENEGGDVDAVELNEDQSAVITFAEYAAVQKITKKKHHIKKEEIKVYPFYKSLGTALYGKDKPSLKLPTAISQPIDSAIWRFLDLSASAAEAIQRNLAQYFCKVKLECSTAHLSPVPSLLQQKDARSMTKEWADNVKSAFSQALSKYKSLPLKPEPDVWKESERKVREVILNEDVVIVSDEASGVLSVTGPAAVVSRLEETLCEVVNQIAKRAQREKLVVTEEIKVSPSVFNILCQDGIKNKLLSVYPELKFKNDSPHPKITGLRDEILAANKVILDQMFALKRQNLEVDHFVLDMLKDEEPEELTNAFLTPNGINAAFDINAHRVQLLAVSDRALCEAESHLKHLLISQYINVEDNNVMKKPEWKDLVSQIEKNNIESCRKIRIQTQDDQVVVSGHKDDISVVSCKVDDFLKQNAQVEEAVAVKPSAILEYVKKHNTSLQNQVKENVVVSFSKDAICLSGPRCDVEDCKTLVQGFVSSVFFDTLKLSKPGAKRLFQDKEAVYLPAIASETGCLVQLVDEISDGQDASTPIQFPKPVYQLQTPDGVEIVVCKADLCRYPVEAVVCPANEDLKHNGHLSAALLNAGGPQLQEEFDKLIHAKGKFKPGDCAMTCAGGRLCCKKIILAARPELYSDKSLKAQTQLRRVVKSSLSLAEEHGCISVALPVIRKNLGFPLALCASTMVKAVKDHCEDTYDDSCLKRIHFVNNEDSVVQAMENAVRSVFGNHGVSHPQLPTHVAAKSPLVKQATTDRNCLGQVRTKEGLDITVVKGNIESAMTDVIVNTVFEDLALNKGAVSQAILAAAGPKLQQLVKAVKASGSIGDIIDTEGCKLKSKHVFHVITPHWNNGQGTSEKVLSGIFKDCLSKAEESGQRSISFPAIGTGNLGFPKDLVASMMLDEMLTFSSKKQPKHLKEVVIILYSGDTHTIQAFTDEFNKKFPNAGQPAGPTAGPFSKIVSSSGMHETKMGNVAVQITTGDITKETTDVIINSSNNDFTLKSGVSKAILEGAGQAVELECKDLGAQPNSGMIMTQSGNLKCKKILHLVGQTEPAKITNAVKEVLQMCMQNSHTSVSFPAIGTGQGNTRAKLVADAMLDGVIDVLSQNPSSILKTIRIVIFQPPMLKDFYNSMHERQSTQANETKDKGSILHTIGSVFKSWFSSGSSVKPQKQGDFVIEGVKVDPACFHICGGSQNKVDLTKQRISDWISKELSSTVIKDDAILRFSDANQKLIEDIQKKMGVSVRIESKNGQVSLIIEGLSKDVVEASNKIHEMLRSVRDEEDMNKKMEIASTVAEWQYQQQGLQFQSFDLKTNYELEQALEKNQPSVKVTVQGHDYTVTMPSGPATDKKGQTLQIKRIDKLKVIPETWEVMPPSSSTKSFPIAVGTPEYTDIQNLFQATCKQTITKIERIQNLRLWQSYHINKQHMDQKNGKQANNEKRLFHGTSDDTLAIITNHGFNRSYAGKNATAYGKGTYFAVNASYSASNTYSRPNPQGEKHMYLCRVLVGEFTTGKPDLIEPPVKSPGSIDKYDSVVDNIVKPAMFIIFHDNYAYPEYLITFK</sequence>
<dbReference type="InterPro" id="IPR054596">
    <property type="entry name" value="PARP14_WWE"/>
</dbReference>
<reference evidence="12" key="1">
    <citation type="submission" date="2019-06" db="EMBL/GenBank/DDBJ databases">
        <authorList>
            <consortium name="Wellcome Sanger Institute Data Sharing"/>
        </authorList>
    </citation>
    <scope>NUCLEOTIDE SEQUENCE [LARGE SCALE GENOMIC DNA]</scope>
</reference>
<dbReference type="InterPro" id="IPR057043">
    <property type="entry name" value="PARP14_KH_2"/>
</dbReference>
<dbReference type="PROSITE" id="PS51059">
    <property type="entry name" value="PARP_CATALYTIC"/>
    <property type="match status" value="1"/>
</dbReference>
<evidence type="ECO:0000256" key="4">
    <source>
        <dbReference type="ARBA" id="ARBA00023027"/>
    </source>
</evidence>
<dbReference type="Pfam" id="PF23245">
    <property type="entry name" value="RRM_PARP14_2"/>
    <property type="match status" value="1"/>
</dbReference>
<reference evidence="12" key="3">
    <citation type="submission" date="2025-09" db="UniProtKB">
        <authorList>
            <consortium name="Ensembl"/>
        </authorList>
    </citation>
    <scope>IDENTIFICATION</scope>
</reference>
<dbReference type="SUPFAM" id="SSF56399">
    <property type="entry name" value="ADP-ribosylation"/>
    <property type="match status" value="1"/>
</dbReference>
<evidence type="ECO:0000259" key="10">
    <source>
        <dbReference type="PROSITE" id="PS51059"/>
    </source>
</evidence>
<dbReference type="PANTHER" id="PTHR14453">
    <property type="entry name" value="PARP/ZINC FINGER CCCH TYPE DOMAIN CONTAINING PROTEIN"/>
    <property type="match status" value="1"/>
</dbReference>
<dbReference type="InterPro" id="IPR043472">
    <property type="entry name" value="Macro_dom-like"/>
</dbReference>
<name>A0A673AKX2_9TELE</name>
<dbReference type="EC" id="2.4.2.-" evidence="7"/>
<dbReference type="Proteomes" id="UP000472271">
    <property type="component" value="Chromosome 21"/>
</dbReference>
<dbReference type="Pfam" id="PF23084">
    <property type="entry name" value="KH_PARP14_1"/>
    <property type="match status" value="1"/>
</dbReference>
<dbReference type="Pfam" id="PF23222">
    <property type="entry name" value="RRM_PARP14_1"/>
    <property type="match status" value="1"/>
</dbReference>
<dbReference type="SMART" id="SM00506">
    <property type="entry name" value="A1pp"/>
    <property type="match status" value="3"/>
</dbReference>
<dbReference type="SUPFAM" id="SSF117839">
    <property type="entry name" value="WWE domain"/>
    <property type="match status" value="1"/>
</dbReference>
<dbReference type="Pfam" id="PF23249">
    <property type="entry name" value="KH_PARP14_3"/>
    <property type="match status" value="1"/>
</dbReference>
<dbReference type="InterPro" id="IPR037197">
    <property type="entry name" value="WWE_dom_sf"/>
</dbReference>
<dbReference type="GO" id="GO:1990404">
    <property type="term" value="F:NAD+-protein mono-ADP-ribosyltransferase activity"/>
    <property type="evidence" value="ECO:0007669"/>
    <property type="project" value="TreeGrafter"/>
</dbReference>
<evidence type="ECO:0000313" key="12">
    <source>
        <dbReference type="Ensembl" id="ENSSORP00005029899.1"/>
    </source>
</evidence>
<dbReference type="Pfam" id="PF23252">
    <property type="entry name" value="KH_PARP14_5"/>
    <property type="match status" value="1"/>
</dbReference>
<evidence type="ECO:0000256" key="3">
    <source>
        <dbReference type="ARBA" id="ARBA00022679"/>
    </source>
</evidence>
<dbReference type="InterPro" id="IPR004170">
    <property type="entry name" value="WWE_dom"/>
</dbReference>
<dbReference type="PROSITE" id="PS50918">
    <property type="entry name" value="WWE"/>
    <property type="match status" value="1"/>
</dbReference>
<dbReference type="FunCoup" id="A0A673AKX2">
    <property type="interactions" value="200"/>
</dbReference>
<dbReference type="OrthoDB" id="6133115at2759"/>
<dbReference type="InterPro" id="IPR012317">
    <property type="entry name" value="Poly(ADP-ribose)pol_cat_dom"/>
</dbReference>
<dbReference type="Gene3D" id="3.90.228.10">
    <property type="match status" value="1"/>
</dbReference>
<evidence type="ECO:0000256" key="5">
    <source>
        <dbReference type="ARBA" id="ARBA00023242"/>
    </source>
</evidence>
<evidence type="ECO:0000259" key="9">
    <source>
        <dbReference type="PROSITE" id="PS50918"/>
    </source>
</evidence>
<dbReference type="Gene3D" id="3.30.70.330">
    <property type="match status" value="2"/>
</dbReference>
<evidence type="ECO:0000259" key="11">
    <source>
        <dbReference type="PROSITE" id="PS51154"/>
    </source>
</evidence>
<dbReference type="Gene3D" id="3.40.220.10">
    <property type="entry name" value="Leucine Aminopeptidase, subunit E, domain 1"/>
    <property type="match status" value="3"/>
</dbReference>
<dbReference type="InterPro" id="IPR052056">
    <property type="entry name" value="Mono-ARTD/PARP"/>
</dbReference>
<evidence type="ECO:0000256" key="8">
    <source>
        <dbReference type="SAM" id="MobiDB-lite"/>
    </source>
</evidence>
<dbReference type="InterPro" id="IPR057046">
    <property type="entry name" value="PARP14_KH_4"/>
</dbReference>
<protein>
    <recommendedName>
        <fullName evidence="7">Poly [ADP-ribose] polymerase</fullName>
        <shortName evidence="7">PARP</shortName>
        <ecNumber evidence="7">2.4.2.-</ecNumber>
    </recommendedName>
</protein>
<feature type="region of interest" description="Disordered" evidence="8">
    <location>
        <begin position="85"/>
        <end position="127"/>
    </location>
</feature>
<dbReference type="InterPro" id="IPR057047">
    <property type="entry name" value="PARP14_KH_5"/>
</dbReference>
<dbReference type="InterPro" id="IPR057045">
    <property type="entry name" value="PARP14_KH_3"/>
</dbReference>
<dbReference type="InParanoid" id="A0A673AKX2"/>
<comment type="similarity">
    <text evidence="6">Belongs to the ARTD/PARP family.</text>
</comment>
<feature type="domain" description="Macro" evidence="11">
    <location>
        <begin position="1199"/>
        <end position="1373"/>
    </location>
</feature>
<dbReference type="Pfam" id="PF23254">
    <property type="entry name" value="KH_PARP14_8"/>
    <property type="match status" value="1"/>
</dbReference>
<dbReference type="CDD" id="cd02903">
    <property type="entry name" value="Macro_BAL-like"/>
    <property type="match status" value="2"/>
</dbReference>
<dbReference type="GO" id="GO:0005634">
    <property type="term" value="C:nucleus"/>
    <property type="evidence" value="ECO:0007669"/>
    <property type="project" value="UniProtKB-SubCell"/>
</dbReference>
<dbReference type="GO" id="GO:0003714">
    <property type="term" value="F:transcription corepressor activity"/>
    <property type="evidence" value="ECO:0007669"/>
    <property type="project" value="TreeGrafter"/>
</dbReference>
<keyword evidence="13" id="KW-1185">Reference proteome</keyword>
<dbReference type="Gene3D" id="3.30.720.50">
    <property type="match status" value="1"/>
</dbReference>